<dbReference type="EMBL" id="KK115323">
    <property type="protein sequence ID" value="KFM64790.1"/>
    <property type="molecule type" value="Genomic_DNA"/>
</dbReference>
<sequence>MEASIGVELPTKDSHGPYMTDVLAYHWATFILKEQCELLQLLLLYYKDIEPTISDVQKMLLLFQDHGFGLRQSFHMSTLEGTQPFVNLIGFLESFVIVQCFELDWFYKCKESQMIGEHYLLKDMQALKMLNDSILNLGSNQSHAPILLAWLAIAQGSEVPDMMMHCNKLGKLALHLGVFEYLVTALSAFSEKTVVSEVANGVVYSLLSAVLSEFDLQHLGSIRTLCTIACAVLQFPSVADNFWKRGTESGTGELFNYCMEMFAIEFCPFLNICASLARASEDSCLKVIERIKCLPVFTEYLENVDERDIIATQEPCVWQSIKSKPVYGDNSLLIPEGTFGAVVKDADKNGASIIQWKVTVNGWQICLRELHIKLQEMSFSLAFPAPESVQRIEAVGTLVLNILKTNSEMRFHLSHLINVLFSIFQR</sequence>
<evidence type="ECO:0000313" key="3">
    <source>
        <dbReference type="Proteomes" id="UP000054359"/>
    </source>
</evidence>
<gene>
    <name evidence="2" type="ORF">X975_00352</name>
</gene>
<accession>A0A087TI51</accession>
<dbReference type="Pfam" id="PF10487">
    <property type="entry name" value="Nup188_N"/>
    <property type="match status" value="1"/>
</dbReference>
<dbReference type="PANTHER" id="PTHR31431">
    <property type="entry name" value="NUCLEOPORIN NUP188 HOMOLOG"/>
    <property type="match status" value="1"/>
</dbReference>
<dbReference type="GO" id="GO:0044611">
    <property type="term" value="C:nuclear pore inner ring"/>
    <property type="evidence" value="ECO:0007669"/>
    <property type="project" value="TreeGrafter"/>
</dbReference>
<dbReference type="InterPro" id="IPR018864">
    <property type="entry name" value="Nucleoporin_Nup188_N"/>
</dbReference>
<keyword evidence="3" id="KW-1185">Reference proteome</keyword>
<dbReference type="STRING" id="407821.A0A087TI51"/>
<dbReference type="GO" id="GO:0006606">
    <property type="term" value="P:protein import into nucleus"/>
    <property type="evidence" value="ECO:0007669"/>
    <property type="project" value="TreeGrafter"/>
</dbReference>
<evidence type="ECO:0000259" key="1">
    <source>
        <dbReference type="Pfam" id="PF10487"/>
    </source>
</evidence>
<dbReference type="OrthoDB" id="102511at2759"/>
<protein>
    <submittedName>
        <fullName evidence="2">Nucleoporin NUP188-like protein</fullName>
    </submittedName>
</protein>
<organism evidence="2 3">
    <name type="scientific">Stegodyphus mimosarum</name>
    <name type="common">African social velvet spider</name>
    <dbReference type="NCBI Taxonomy" id="407821"/>
    <lineage>
        <taxon>Eukaryota</taxon>
        <taxon>Metazoa</taxon>
        <taxon>Ecdysozoa</taxon>
        <taxon>Arthropoda</taxon>
        <taxon>Chelicerata</taxon>
        <taxon>Arachnida</taxon>
        <taxon>Araneae</taxon>
        <taxon>Araneomorphae</taxon>
        <taxon>Entelegynae</taxon>
        <taxon>Eresoidea</taxon>
        <taxon>Eresidae</taxon>
        <taxon>Stegodyphus</taxon>
    </lineage>
</organism>
<feature type="non-terminal residue" evidence="2">
    <location>
        <position position="426"/>
    </location>
</feature>
<evidence type="ECO:0000313" key="2">
    <source>
        <dbReference type="EMBL" id="KFM64790.1"/>
    </source>
</evidence>
<dbReference type="Proteomes" id="UP000054359">
    <property type="component" value="Unassembled WGS sequence"/>
</dbReference>
<reference evidence="2 3" key="1">
    <citation type="submission" date="2013-11" db="EMBL/GenBank/DDBJ databases">
        <title>Genome sequencing of Stegodyphus mimosarum.</title>
        <authorList>
            <person name="Bechsgaard J."/>
        </authorList>
    </citation>
    <scope>NUCLEOTIDE SEQUENCE [LARGE SCALE GENOMIC DNA]</scope>
</reference>
<dbReference type="AlphaFoldDB" id="A0A087TI51"/>
<dbReference type="GO" id="GO:0017056">
    <property type="term" value="F:structural constituent of nuclear pore"/>
    <property type="evidence" value="ECO:0007669"/>
    <property type="project" value="InterPro"/>
</dbReference>
<feature type="domain" description="Nucleoporin Nup188 N-terminal" evidence="1">
    <location>
        <begin position="32"/>
        <end position="275"/>
    </location>
</feature>
<proteinExistence type="predicted"/>
<dbReference type="PANTHER" id="PTHR31431:SF1">
    <property type="entry name" value="NUCLEOPORIN NUP188"/>
    <property type="match status" value="1"/>
</dbReference>
<dbReference type="InterPro" id="IPR044840">
    <property type="entry name" value="Nup188"/>
</dbReference>
<dbReference type="GO" id="GO:0006405">
    <property type="term" value="P:RNA export from nucleus"/>
    <property type="evidence" value="ECO:0007669"/>
    <property type="project" value="TreeGrafter"/>
</dbReference>
<name>A0A087TI51_STEMI</name>